<dbReference type="InterPro" id="IPR050399">
    <property type="entry name" value="HPr"/>
</dbReference>
<keyword evidence="3" id="KW-0598">Phosphotransferase system</keyword>
<keyword evidence="2" id="KW-0963">Cytoplasm</keyword>
<dbReference type="NCBIfam" id="TIGR01003">
    <property type="entry name" value="PTS_HPr_family"/>
    <property type="match status" value="1"/>
</dbReference>
<comment type="subcellular location">
    <subcellularLocation>
        <location evidence="1">Cytoplasm</location>
    </subcellularLocation>
</comment>
<dbReference type="Gene3D" id="3.30.1340.10">
    <property type="entry name" value="HPr-like"/>
    <property type="match status" value="1"/>
</dbReference>
<reference evidence="5 6" key="1">
    <citation type="journal article" date="2016" name="Environ. Microbiol.">
        <title>Genomic resolution of a cold subsurface aquifer community provides metabolic insights for novel microbes adapted to high CO concentrations.</title>
        <authorList>
            <person name="Probst A.J."/>
            <person name="Castelle C.J."/>
            <person name="Singh A."/>
            <person name="Brown C.T."/>
            <person name="Anantharaman K."/>
            <person name="Sharon I."/>
            <person name="Hug L.A."/>
            <person name="Burstein D."/>
            <person name="Emerson J.B."/>
            <person name="Thomas B.C."/>
            <person name="Banfield J.F."/>
        </authorList>
    </citation>
    <scope>NUCLEOTIDE SEQUENCE [LARGE SCALE GENOMIC DNA]</scope>
    <source>
        <strain evidence="5">CG1_02_38_46</strain>
    </source>
</reference>
<dbReference type="SUPFAM" id="SSF55594">
    <property type="entry name" value="HPr-like"/>
    <property type="match status" value="1"/>
</dbReference>
<dbReference type="InterPro" id="IPR000032">
    <property type="entry name" value="HPr-like"/>
</dbReference>
<dbReference type="Pfam" id="PF00381">
    <property type="entry name" value="PTS-HPr"/>
    <property type="match status" value="1"/>
</dbReference>
<dbReference type="PANTHER" id="PTHR33705:SF2">
    <property type="entry name" value="PHOSPHOCARRIER PROTEIN NPR"/>
    <property type="match status" value="1"/>
</dbReference>
<dbReference type="AlphaFoldDB" id="A0A1J4SFZ0"/>
<evidence type="ECO:0000256" key="2">
    <source>
        <dbReference type="ARBA" id="ARBA00022490"/>
    </source>
</evidence>
<dbReference type="EMBL" id="MNUO01000060">
    <property type="protein sequence ID" value="OIN97189.1"/>
    <property type="molecule type" value="Genomic_DNA"/>
</dbReference>
<sequence>MIATVRIINKSGLHARSAATFVQLANKFQSQVKVKKDEIEVNGKSILGMMMLGAVYGSKITIKVSGLDEEGAMEGLKNLIKSKFGEE</sequence>
<comment type="caution">
    <text evidence="5">The sequence shown here is derived from an EMBL/GenBank/DDBJ whole genome shotgun (WGS) entry which is preliminary data.</text>
</comment>
<evidence type="ECO:0000259" key="4">
    <source>
        <dbReference type="PROSITE" id="PS51350"/>
    </source>
</evidence>
<evidence type="ECO:0000256" key="1">
    <source>
        <dbReference type="ARBA" id="ARBA00004496"/>
    </source>
</evidence>
<dbReference type="PRINTS" id="PR00107">
    <property type="entry name" value="PHOSPHOCPHPR"/>
</dbReference>
<protein>
    <submittedName>
        <fullName evidence="5">Phosphocarrier protein HPr</fullName>
    </submittedName>
</protein>
<dbReference type="STRING" id="1817893.AUJ66_04085"/>
<dbReference type="InterPro" id="IPR035895">
    <property type="entry name" value="HPr-like_sf"/>
</dbReference>
<dbReference type="Proteomes" id="UP000182278">
    <property type="component" value="Unassembled WGS sequence"/>
</dbReference>
<feature type="domain" description="HPr" evidence="4">
    <location>
        <begin position="1"/>
        <end position="87"/>
    </location>
</feature>
<dbReference type="InterPro" id="IPR002114">
    <property type="entry name" value="PTS_HPr_Ser_P_site"/>
</dbReference>
<organism evidence="5 6">
    <name type="scientific">Candidatus Desantisbacteria bacterium CG1_02_38_46</name>
    <dbReference type="NCBI Taxonomy" id="1817893"/>
    <lineage>
        <taxon>Bacteria</taxon>
        <taxon>Candidatus Desantisiibacteriota</taxon>
    </lineage>
</organism>
<proteinExistence type="predicted"/>
<evidence type="ECO:0000256" key="3">
    <source>
        <dbReference type="ARBA" id="ARBA00022683"/>
    </source>
</evidence>
<dbReference type="CDD" id="cd00367">
    <property type="entry name" value="PTS-HPr_like"/>
    <property type="match status" value="1"/>
</dbReference>
<accession>A0A1J4SFZ0</accession>
<dbReference type="PROSITE" id="PS00369">
    <property type="entry name" value="PTS_HPR_HIS"/>
    <property type="match status" value="1"/>
</dbReference>
<dbReference type="PROSITE" id="PS00589">
    <property type="entry name" value="PTS_HPR_SER"/>
    <property type="match status" value="1"/>
</dbReference>
<dbReference type="GO" id="GO:0005737">
    <property type="term" value="C:cytoplasm"/>
    <property type="evidence" value="ECO:0007669"/>
    <property type="project" value="UniProtKB-SubCell"/>
</dbReference>
<gene>
    <name evidence="5" type="ORF">AUJ66_04085</name>
</gene>
<evidence type="ECO:0000313" key="6">
    <source>
        <dbReference type="Proteomes" id="UP000182278"/>
    </source>
</evidence>
<dbReference type="PROSITE" id="PS51350">
    <property type="entry name" value="PTS_HPR_DOM"/>
    <property type="match status" value="1"/>
</dbReference>
<evidence type="ECO:0000313" key="5">
    <source>
        <dbReference type="EMBL" id="OIN97189.1"/>
    </source>
</evidence>
<dbReference type="PANTHER" id="PTHR33705">
    <property type="entry name" value="PHOSPHOCARRIER PROTEIN HPR"/>
    <property type="match status" value="1"/>
</dbReference>
<name>A0A1J4SFZ0_9BACT</name>
<dbReference type="InterPro" id="IPR001020">
    <property type="entry name" value="PTS_HPr_His_P_site"/>
</dbReference>
<dbReference type="GO" id="GO:0009401">
    <property type="term" value="P:phosphoenolpyruvate-dependent sugar phosphotransferase system"/>
    <property type="evidence" value="ECO:0007669"/>
    <property type="project" value="UniProtKB-KW"/>
</dbReference>